<sequence length="458" mass="49407">MVRLIDRHRCTPSLRHASVDAGMAGAGSLLVATLPAHAVALPAALSLALALAGCVLLGTVASGVYNVTLRGSATLAWAQAGLALALAFLLADTVLALQPAARGRRSDFGWLLMTVIATVIGHRVWATHARAATRARHRLMIFGSGNAARQLGESLRATTPDVEIVGYLAGPNEPTHAVEADQLLVGGRSLREVVAAHRVDEVVVAIAERRGGSMPLRELLECKAGGVRVSDLSTCYETMLGQIAIEQAQPGWLAFGDGFKQGPLRSAVKRAFDICGALLLLAMAVPLIALAAASIALESRGPVFYRQERVGRGGKPFRVLKFRSMRVDAEKDGVPQWAAAQDARVTRVGHFIRRFRIDEIPQFLNVLRGDMSLVGPRPERPLFVEQLTRIIPYYALRHSVKPGLTGWTQVRYPYGATIDDALEKLRYDLYYVKNHDLGLDIAVMLETVGVVLSGKGAR</sequence>
<dbReference type="InterPro" id="IPR017464">
    <property type="entry name" value="Sugar_tfrase_EpsB_2"/>
</dbReference>
<gene>
    <name evidence="9" type="ORF">HQN59_18110</name>
</gene>
<dbReference type="Proteomes" id="UP000529637">
    <property type="component" value="Unassembled WGS sequence"/>
</dbReference>
<dbReference type="NCBIfam" id="TIGR03013">
    <property type="entry name" value="EpsB_2"/>
    <property type="match status" value="1"/>
</dbReference>
<keyword evidence="6 7" id="KW-0472">Membrane</keyword>
<keyword evidence="5 7" id="KW-1133">Transmembrane helix</keyword>
<protein>
    <submittedName>
        <fullName evidence="9">TIGR03013 family PEP-CTERM/XrtA system glycosyltransferase</fullName>
    </submittedName>
</protein>
<dbReference type="AlphaFoldDB" id="A0A7Y6NQX5"/>
<dbReference type="InterPro" id="IPR003362">
    <property type="entry name" value="Bact_transf"/>
</dbReference>
<dbReference type="Gene3D" id="3.40.50.720">
    <property type="entry name" value="NAD(P)-binding Rossmann-like Domain"/>
    <property type="match status" value="1"/>
</dbReference>
<reference evidence="9 10" key="1">
    <citation type="submission" date="2020-06" db="EMBL/GenBank/DDBJ databases">
        <title>Schlegella sp. ID0723 isolated from air conditioner.</title>
        <authorList>
            <person name="Kim D.Y."/>
            <person name="Kim D.-U."/>
        </authorList>
    </citation>
    <scope>NUCLEOTIDE SEQUENCE [LARGE SCALE GENOMIC DNA]</scope>
    <source>
        <strain evidence="9 10">ID0723</strain>
    </source>
</reference>
<evidence type="ECO:0000256" key="1">
    <source>
        <dbReference type="ARBA" id="ARBA00004141"/>
    </source>
</evidence>
<evidence type="ECO:0000256" key="5">
    <source>
        <dbReference type="ARBA" id="ARBA00022989"/>
    </source>
</evidence>
<dbReference type="PANTHER" id="PTHR30576">
    <property type="entry name" value="COLANIC BIOSYNTHESIS UDP-GLUCOSE LIPID CARRIER TRANSFERASE"/>
    <property type="match status" value="1"/>
</dbReference>
<feature type="transmembrane region" description="Helical" evidence="7">
    <location>
        <begin position="47"/>
        <end position="68"/>
    </location>
</feature>
<evidence type="ECO:0000256" key="6">
    <source>
        <dbReference type="ARBA" id="ARBA00023136"/>
    </source>
</evidence>
<accession>A0A7Y6NQX5</accession>
<dbReference type="InterPro" id="IPR017475">
    <property type="entry name" value="EPS_sugar_tfrase"/>
</dbReference>
<feature type="transmembrane region" description="Helical" evidence="7">
    <location>
        <begin position="274"/>
        <end position="297"/>
    </location>
</feature>
<comment type="subcellular location">
    <subcellularLocation>
        <location evidence="1">Membrane</location>
        <topology evidence="1">Multi-pass membrane protein</topology>
    </subcellularLocation>
</comment>
<keyword evidence="4 7" id="KW-0812">Transmembrane</keyword>
<feature type="transmembrane region" description="Helical" evidence="7">
    <location>
        <begin position="21"/>
        <end position="41"/>
    </location>
</feature>
<name>A0A7Y6NQX5_9BURK</name>
<keyword evidence="3 9" id="KW-0808">Transferase</keyword>
<evidence type="ECO:0000313" key="9">
    <source>
        <dbReference type="EMBL" id="NUZ07681.1"/>
    </source>
</evidence>
<feature type="transmembrane region" description="Helical" evidence="7">
    <location>
        <begin position="108"/>
        <end position="126"/>
    </location>
</feature>
<comment type="similarity">
    <text evidence="2">Belongs to the bacterial sugar transferase family.</text>
</comment>
<evidence type="ECO:0000259" key="8">
    <source>
        <dbReference type="Pfam" id="PF02397"/>
    </source>
</evidence>
<organism evidence="9 10">
    <name type="scientific">Piscinibacter koreensis</name>
    <dbReference type="NCBI Taxonomy" id="2742824"/>
    <lineage>
        <taxon>Bacteria</taxon>
        <taxon>Pseudomonadati</taxon>
        <taxon>Pseudomonadota</taxon>
        <taxon>Betaproteobacteria</taxon>
        <taxon>Burkholderiales</taxon>
        <taxon>Sphaerotilaceae</taxon>
        <taxon>Piscinibacter</taxon>
    </lineage>
</organism>
<feature type="domain" description="Bacterial sugar transferase" evidence="8">
    <location>
        <begin position="269"/>
        <end position="452"/>
    </location>
</feature>
<evidence type="ECO:0000256" key="7">
    <source>
        <dbReference type="SAM" id="Phobius"/>
    </source>
</evidence>
<evidence type="ECO:0000256" key="2">
    <source>
        <dbReference type="ARBA" id="ARBA00006464"/>
    </source>
</evidence>
<dbReference type="GO" id="GO:0016780">
    <property type="term" value="F:phosphotransferase activity, for other substituted phosphate groups"/>
    <property type="evidence" value="ECO:0007669"/>
    <property type="project" value="TreeGrafter"/>
</dbReference>
<keyword evidence="10" id="KW-1185">Reference proteome</keyword>
<feature type="transmembrane region" description="Helical" evidence="7">
    <location>
        <begin position="75"/>
        <end position="96"/>
    </location>
</feature>
<comment type="caution">
    <text evidence="9">The sequence shown here is derived from an EMBL/GenBank/DDBJ whole genome shotgun (WGS) entry which is preliminary data.</text>
</comment>
<evidence type="ECO:0000256" key="4">
    <source>
        <dbReference type="ARBA" id="ARBA00022692"/>
    </source>
</evidence>
<evidence type="ECO:0000313" key="10">
    <source>
        <dbReference type="Proteomes" id="UP000529637"/>
    </source>
</evidence>
<dbReference type="EMBL" id="JABWMJ010000009">
    <property type="protein sequence ID" value="NUZ07681.1"/>
    <property type="molecule type" value="Genomic_DNA"/>
</dbReference>
<dbReference type="RefSeq" id="WP_176070533.1">
    <property type="nucleotide sequence ID" value="NZ_JABWMJ010000009.1"/>
</dbReference>
<dbReference type="NCBIfam" id="TIGR03025">
    <property type="entry name" value="EPS_sugtrans"/>
    <property type="match status" value="1"/>
</dbReference>
<evidence type="ECO:0000256" key="3">
    <source>
        <dbReference type="ARBA" id="ARBA00022679"/>
    </source>
</evidence>
<proteinExistence type="inferred from homology"/>
<dbReference type="Pfam" id="PF02397">
    <property type="entry name" value="Bac_transf"/>
    <property type="match status" value="1"/>
</dbReference>
<dbReference type="GO" id="GO:0016020">
    <property type="term" value="C:membrane"/>
    <property type="evidence" value="ECO:0007669"/>
    <property type="project" value="UniProtKB-SubCell"/>
</dbReference>
<dbReference type="PANTHER" id="PTHR30576:SF0">
    <property type="entry name" value="UNDECAPRENYL-PHOSPHATE N-ACETYLGALACTOSAMINYL 1-PHOSPHATE TRANSFERASE-RELATED"/>
    <property type="match status" value="1"/>
</dbReference>